<reference evidence="2" key="2">
    <citation type="submission" date="2015-01" db="EMBL/GenBank/DDBJ databases">
        <title>Evolutionary Origins and Diversification of the Mycorrhizal Mutualists.</title>
        <authorList>
            <consortium name="DOE Joint Genome Institute"/>
            <consortium name="Mycorrhizal Genomics Consortium"/>
            <person name="Kohler A."/>
            <person name="Kuo A."/>
            <person name="Nagy L.G."/>
            <person name="Floudas D."/>
            <person name="Copeland A."/>
            <person name="Barry K.W."/>
            <person name="Cichocki N."/>
            <person name="Veneault-Fourrey C."/>
            <person name="LaButti K."/>
            <person name="Lindquist E.A."/>
            <person name="Lipzen A."/>
            <person name="Lundell T."/>
            <person name="Morin E."/>
            <person name="Murat C."/>
            <person name="Riley R."/>
            <person name="Ohm R."/>
            <person name="Sun H."/>
            <person name="Tunlid A."/>
            <person name="Henrissat B."/>
            <person name="Grigoriev I.V."/>
            <person name="Hibbett D.S."/>
            <person name="Martin F."/>
        </authorList>
    </citation>
    <scope>NUCLEOTIDE SEQUENCE [LARGE SCALE GENOMIC DNA]</scope>
    <source>
        <strain evidence="2">Marx 270</strain>
    </source>
</reference>
<dbReference type="InParanoid" id="A0A0C3K400"/>
<name>A0A0C3K400_PISTI</name>
<protein>
    <submittedName>
        <fullName evidence="1">Uncharacterized protein</fullName>
    </submittedName>
</protein>
<evidence type="ECO:0000313" key="2">
    <source>
        <dbReference type="Proteomes" id="UP000054217"/>
    </source>
</evidence>
<keyword evidence="2" id="KW-1185">Reference proteome</keyword>
<dbReference type="EMBL" id="KN831972">
    <property type="protein sequence ID" value="KIO04282.1"/>
    <property type="molecule type" value="Genomic_DNA"/>
</dbReference>
<accession>A0A0C3K400</accession>
<gene>
    <name evidence="1" type="ORF">M404DRAFT_26479</name>
</gene>
<dbReference type="AlphaFoldDB" id="A0A0C3K400"/>
<dbReference type="Proteomes" id="UP000054217">
    <property type="component" value="Unassembled WGS sequence"/>
</dbReference>
<evidence type="ECO:0000313" key="1">
    <source>
        <dbReference type="EMBL" id="KIO04282.1"/>
    </source>
</evidence>
<dbReference type="HOGENOM" id="CLU_2886767_0_0_1"/>
<proteinExistence type="predicted"/>
<organism evidence="1 2">
    <name type="scientific">Pisolithus tinctorius Marx 270</name>
    <dbReference type="NCBI Taxonomy" id="870435"/>
    <lineage>
        <taxon>Eukaryota</taxon>
        <taxon>Fungi</taxon>
        <taxon>Dikarya</taxon>
        <taxon>Basidiomycota</taxon>
        <taxon>Agaricomycotina</taxon>
        <taxon>Agaricomycetes</taxon>
        <taxon>Agaricomycetidae</taxon>
        <taxon>Boletales</taxon>
        <taxon>Sclerodermatineae</taxon>
        <taxon>Pisolithaceae</taxon>
        <taxon>Pisolithus</taxon>
    </lineage>
</organism>
<reference evidence="1 2" key="1">
    <citation type="submission" date="2014-04" db="EMBL/GenBank/DDBJ databases">
        <authorList>
            <consortium name="DOE Joint Genome Institute"/>
            <person name="Kuo A."/>
            <person name="Kohler A."/>
            <person name="Costa M.D."/>
            <person name="Nagy L.G."/>
            <person name="Floudas D."/>
            <person name="Copeland A."/>
            <person name="Barry K.W."/>
            <person name="Cichocki N."/>
            <person name="Veneault-Fourrey C."/>
            <person name="LaButti K."/>
            <person name="Lindquist E.A."/>
            <person name="Lipzen A."/>
            <person name="Lundell T."/>
            <person name="Morin E."/>
            <person name="Murat C."/>
            <person name="Sun H."/>
            <person name="Tunlid A."/>
            <person name="Henrissat B."/>
            <person name="Grigoriev I.V."/>
            <person name="Hibbett D.S."/>
            <person name="Martin F."/>
            <person name="Nordberg H.P."/>
            <person name="Cantor M.N."/>
            <person name="Hua S.X."/>
        </authorList>
    </citation>
    <scope>NUCLEOTIDE SEQUENCE [LARGE SCALE GENOMIC DNA]</scope>
    <source>
        <strain evidence="1 2">Marx 270</strain>
    </source>
</reference>
<sequence>MSTTPLVCDIGLTKDSQHLKSLGGLYNKPVLEFVPLMSSCFLPTPVAFGVSTDLLHVAQSSKC</sequence>